<reference evidence="3 4" key="1">
    <citation type="submission" date="2021-04" db="EMBL/GenBank/DDBJ databases">
        <authorList>
            <person name="Pira H."/>
            <person name="Risdian C."/>
            <person name="Wink J."/>
        </authorList>
    </citation>
    <scope>NUCLEOTIDE SEQUENCE [LARGE SCALE GENOMIC DNA]</scope>
    <source>
        <strain evidence="3 4">WHA3</strain>
    </source>
</reference>
<proteinExistence type="inferred from homology"/>
<evidence type="ECO:0000313" key="3">
    <source>
        <dbReference type="EMBL" id="MBV7257332.1"/>
    </source>
</evidence>
<dbReference type="Proteomes" id="UP000722336">
    <property type="component" value="Unassembled WGS sequence"/>
</dbReference>
<comment type="caution">
    <text evidence="3">The sequence shown here is derived from an EMBL/GenBank/DDBJ whole genome shotgun (WGS) entry which is preliminary data.</text>
</comment>
<protein>
    <submittedName>
        <fullName evidence="3">Acyl-CoA thioesterase</fullName>
    </submittedName>
</protein>
<dbReference type="CDD" id="cd00586">
    <property type="entry name" value="4HBT"/>
    <property type="match status" value="1"/>
</dbReference>
<gene>
    <name evidence="3" type="ORF">KCG44_11105</name>
</gene>
<evidence type="ECO:0000313" key="4">
    <source>
        <dbReference type="Proteomes" id="UP000722336"/>
    </source>
</evidence>
<dbReference type="PANTHER" id="PTHR31793">
    <property type="entry name" value="4-HYDROXYBENZOYL-COA THIOESTERASE FAMILY MEMBER"/>
    <property type="match status" value="1"/>
</dbReference>
<keyword evidence="2" id="KW-0378">Hydrolase</keyword>
<organism evidence="3 4">
    <name type="scientific">Pacificimonas pallii</name>
    <dbReference type="NCBI Taxonomy" id="2827236"/>
    <lineage>
        <taxon>Bacteria</taxon>
        <taxon>Pseudomonadati</taxon>
        <taxon>Pseudomonadota</taxon>
        <taxon>Alphaproteobacteria</taxon>
        <taxon>Sphingomonadales</taxon>
        <taxon>Sphingosinicellaceae</taxon>
        <taxon>Pacificimonas</taxon>
    </lineage>
</organism>
<dbReference type="RefSeq" id="WP_218446151.1">
    <property type="nucleotide sequence ID" value="NZ_JAGSPA010000003.1"/>
</dbReference>
<dbReference type="PANTHER" id="PTHR31793:SF27">
    <property type="entry name" value="NOVEL THIOESTERASE SUPERFAMILY DOMAIN AND SAPOSIN A-TYPE DOMAIN CONTAINING PROTEIN (0610012H03RIK)"/>
    <property type="match status" value="1"/>
</dbReference>
<dbReference type="EMBL" id="JAGSPA010000003">
    <property type="protein sequence ID" value="MBV7257332.1"/>
    <property type="molecule type" value="Genomic_DNA"/>
</dbReference>
<dbReference type="Pfam" id="PF13279">
    <property type="entry name" value="4HBT_2"/>
    <property type="match status" value="1"/>
</dbReference>
<keyword evidence="4" id="KW-1185">Reference proteome</keyword>
<name>A0ABS6SFZ0_9SPHN</name>
<sequence>MARSEFRFIFPLRVRYAECDVQGVVFNSRYLEYLDVGVTEYWRAVGLWDGGSQDLEFHVVRNIIDYRKPLLMDEEFDICLRTARIGTSSMTMFWELHGRGEEDLRAQGETISVHVAEARGAPAPVPDAVVNMFAAFEGGDLKGKPAR</sequence>
<dbReference type="InterPro" id="IPR050563">
    <property type="entry name" value="4-hydroxybenzoyl-CoA_TE"/>
</dbReference>
<accession>A0ABS6SFZ0</accession>
<evidence type="ECO:0000256" key="1">
    <source>
        <dbReference type="ARBA" id="ARBA00005953"/>
    </source>
</evidence>
<evidence type="ECO:0000256" key="2">
    <source>
        <dbReference type="ARBA" id="ARBA00022801"/>
    </source>
</evidence>
<comment type="similarity">
    <text evidence="1">Belongs to the 4-hydroxybenzoyl-CoA thioesterase family.</text>
</comment>